<evidence type="ECO:0000313" key="2">
    <source>
        <dbReference type="Proteomes" id="UP001231649"/>
    </source>
</evidence>
<accession>A0ACC2R979</accession>
<gene>
    <name evidence="1" type="ORF">PYW08_007122</name>
</gene>
<dbReference type="Proteomes" id="UP001231649">
    <property type="component" value="Chromosome 2"/>
</dbReference>
<name>A0ACC2R979_9NEOP</name>
<organism evidence="1 2">
    <name type="scientific">Mythimna loreyi</name>
    <dbReference type="NCBI Taxonomy" id="667449"/>
    <lineage>
        <taxon>Eukaryota</taxon>
        <taxon>Metazoa</taxon>
        <taxon>Ecdysozoa</taxon>
        <taxon>Arthropoda</taxon>
        <taxon>Hexapoda</taxon>
        <taxon>Insecta</taxon>
        <taxon>Pterygota</taxon>
        <taxon>Neoptera</taxon>
        <taxon>Endopterygota</taxon>
        <taxon>Lepidoptera</taxon>
        <taxon>Glossata</taxon>
        <taxon>Ditrysia</taxon>
        <taxon>Noctuoidea</taxon>
        <taxon>Noctuidae</taxon>
        <taxon>Noctuinae</taxon>
        <taxon>Hadenini</taxon>
        <taxon>Mythimna</taxon>
    </lineage>
</organism>
<comment type="caution">
    <text evidence="1">The sequence shown here is derived from an EMBL/GenBank/DDBJ whole genome shotgun (WGS) entry which is preliminary data.</text>
</comment>
<keyword evidence="2" id="KW-1185">Reference proteome</keyword>
<sequence length="1214" mass="141149">MEAIDVEPRLCPCYKEHQDFQKVMELEDSGLVVYCHRTREDNTRQDEAVESTVNTSRDVFILQNKKDVRITTSQLTSELEKKNISCPRCRKTFEHAQELMQELKLIDKKIVIGICDHCRKRAHSSAIPFCACDKIVKLFKSIKDEQTEDTKKYVKKRPPKIERLRKDKPKQKEVGTYSDSQIKLSLDSAVAGHDPEVQQMFYADAYFDPDDIVTSESDSKGYRKQSVTFVLPNKPIKTSYISAVDSDITSIETNDREFLKPCIKIHKQEKIFEDSPSVDAKEELKRRHDVSLRQMLELEKYSKSPLSTSKRPDVYETPKLAPWMQEKEETLKGRSVEQEKKPEQHVAKSKSVPIASVGKKMKPHFSFLFLKEEEKKESQLNLEISSTILIKDTQEKLRLQAEKLRKIKEEERLRKIELERKKKLAREAKQLEEEKKRQDAQKRLEEEKKFAEEQPRLAELDKIKELASRKEAERKVSKKDMKSKSVPMKDRRSERFDDKSKHEDKDKGVEGEEKSETEEEEKLQTEGVEKLQTEKEKLFKSEKDLIKSKKGESDRKLQKDKQERIRFKPSKTSRDQNMQVGKTKIKKELTTTMSTKMQNLERSLSSIDESSIKENQEITGKKKGGKHTTKDDLSKDRQGIKEFQRLQAQYSKDKEEALVKKRKLDLEAQRAKQEMEAIKLKQEAERKAIEKRMKLPKRIKIKQPKKIRPSDIDPEVIKVHKFNHVKSGQQSPACPVCLDSDLEIDVLSLDYKTNFKKEKQTNIIIGEKIYKTNISRLNKIKKPENVPILFQKDFNIEPESDIPLKENVKKIAQKESEKKKKSLRNDLKNNTEQPEFEVGKGIIHYALSDRTFIDKGWTMLPTEKIVRKMNVYRMRPAHPEFDWFEHNKYKRLMTYDTGERLAEFDDNGRGRWYYRSGRLALDYYDAEEANAKQRFVVYSSGEPDERGRTHPITILATFDYLGNGIVLDHAGKIRLKYNQTEGVVLDRSIGPVSHWKWHTLNDPPVLQQVMVDTHMAKKDPDILKLGSSEVHPTPPHNEEMLAIEFDNFIKDKTKKLSQTFKPFQIKMKALKINEHFSLKVLDQATVYLIFRDGSTNLKVNMGMILDDKEIVDTDTSIVGEVSNSLERFPARTDSLAGLQRSVAYAQSYEKKHAERERRLLRVAEPCASADLLHAAASPPMRLPLRALPTGSTTNTRCSSSKPSNNLYYDTRFLY</sequence>
<reference evidence="1" key="1">
    <citation type="submission" date="2023-03" db="EMBL/GenBank/DDBJ databases">
        <title>Chromosome-level genomes of two armyworms, Mythimna separata and Mythimna loreyi, provide insights into the biosynthesis and reception of sex pheromones.</title>
        <authorList>
            <person name="Zhao H."/>
        </authorList>
    </citation>
    <scope>NUCLEOTIDE SEQUENCE</scope>
    <source>
        <strain evidence="1">BeijingLab</strain>
    </source>
</reference>
<dbReference type="EMBL" id="CM056778">
    <property type="protein sequence ID" value="KAJ8736466.1"/>
    <property type="molecule type" value="Genomic_DNA"/>
</dbReference>
<protein>
    <submittedName>
        <fullName evidence="1">Uncharacterized protein</fullName>
    </submittedName>
</protein>
<evidence type="ECO:0000313" key="1">
    <source>
        <dbReference type="EMBL" id="KAJ8736466.1"/>
    </source>
</evidence>
<proteinExistence type="predicted"/>